<evidence type="ECO:0000259" key="7">
    <source>
        <dbReference type="PROSITE" id="PS50929"/>
    </source>
</evidence>
<dbReference type="InterPro" id="IPR003439">
    <property type="entry name" value="ABC_transporter-like_ATP-bd"/>
</dbReference>
<feature type="domain" description="ABC transporter" evidence="6">
    <location>
        <begin position="466"/>
        <end position="699"/>
    </location>
</feature>
<dbReference type="InterPro" id="IPR003593">
    <property type="entry name" value="AAA+_ATPase"/>
</dbReference>
<name>A0ABS6KVI1_9GAMM</name>
<dbReference type="InterPro" id="IPR039421">
    <property type="entry name" value="Type_1_exporter"/>
</dbReference>
<protein>
    <submittedName>
        <fullName evidence="8">Peptidase domain-containing ABC transporter</fullName>
    </submittedName>
</protein>
<dbReference type="PANTHER" id="PTHR43394">
    <property type="entry name" value="ATP-DEPENDENT PERMEASE MDL1, MITOCHONDRIAL"/>
    <property type="match status" value="1"/>
</dbReference>
<dbReference type="PANTHER" id="PTHR43394:SF1">
    <property type="entry name" value="ATP-BINDING CASSETTE SUB-FAMILY B MEMBER 10, MITOCHONDRIAL"/>
    <property type="match status" value="1"/>
</dbReference>
<proteinExistence type="predicted"/>
<feature type="transmembrane region" description="Helical" evidence="5">
    <location>
        <begin position="158"/>
        <end position="180"/>
    </location>
</feature>
<dbReference type="InterPro" id="IPR011527">
    <property type="entry name" value="ABC1_TM_dom"/>
</dbReference>
<evidence type="ECO:0000259" key="6">
    <source>
        <dbReference type="PROSITE" id="PS50893"/>
    </source>
</evidence>
<dbReference type="Proteomes" id="UP000699865">
    <property type="component" value="Unassembled WGS sequence"/>
</dbReference>
<comment type="caution">
    <text evidence="8">The sequence shown here is derived from an EMBL/GenBank/DDBJ whole genome shotgun (WGS) entry which is preliminary data.</text>
</comment>
<evidence type="ECO:0000313" key="9">
    <source>
        <dbReference type="Proteomes" id="UP000699865"/>
    </source>
</evidence>
<evidence type="ECO:0000256" key="5">
    <source>
        <dbReference type="SAM" id="Phobius"/>
    </source>
</evidence>
<dbReference type="Pfam" id="PF00664">
    <property type="entry name" value="ABC_membrane"/>
    <property type="match status" value="1"/>
</dbReference>
<evidence type="ECO:0000256" key="2">
    <source>
        <dbReference type="ARBA" id="ARBA00022692"/>
    </source>
</evidence>
<feature type="transmembrane region" description="Helical" evidence="5">
    <location>
        <begin position="192"/>
        <end position="209"/>
    </location>
</feature>
<gene>
    <name evidence="8" type="ORF">J1786_00440</name>
</gene>
<comment type="subcellular location">
    <subcellularLocation>
        <location evidence="1">Membrane</location>
        <topology evidence="1">Multi-pass membrane protein</topology>
    </subcellularLocation>
</comment>
<evidence type="ECO:0000256" key="1">
    <source>
        <dbReference type="ARBA" id="ARBA00004141"/>
    </source>
</evidence>
<dbReference type="PROSITE" id="PS50929">
    <property type="entry name" value="ABC_TM1F"/>
    <property type="match status" value="1"/>
</dbReference>
<dbReference type="EMBL" id="JAFMOU010000047">
    <property type="protein sequence ID" value="MBU9833323.1"/>
    <property type="molecule type" value="Genomic_DNA"/>
</dbReference>
<dbReference type="RefSeq" id="WP_217137361.1">
    <property type="nucleotide sequence ID" value="NZ_JAFMOU010000047.1"/>
</dbReference>
<evidence type="ECO:0000256" key="3">
    <source>
        <dbReference type="ARBA" id="ARBA00022989"/>
    </source>
</evidence>
<dbReference type="Pfam" id="PF00005">
    <property type="entry name" value="ABC_tran"/>
    <property type="match status" value="1"/>
</dbReference>
<evidence type="ECO:0000313" key="8">
    <source>
        <dbReference type="EMBL" id="MBU9833323.1"/>
    </source>
</evidence>
<sequence>MKAEFEQYDLGLSGALTYIARNYGAKIEIREGDKEISLTEYHKNDVEHDTQIKNYFLSLGLSVSAVQFSQPDDLLNESMPLLLLTAEMQWLICVGCIDNKLKLVNMQNDIGQIEIERSALQQMSAFSLQPISEVVDSIRISQILKNGLKNNKIFYSKYFISSLFMAMFALTIPVFSNLYYDKLVPGSSNASLFGVAGIVLVFIIFEFLLKSSRDIYQSIVSRREDIDIDVSFLEALFYGDKKNTSMSSAFVLWTEFQKIKPVLLNSVFQRVADAPLFIVFVIVIYINLGLLVLIPITIMLISLGLAYVNFRYTNILMERVKEGQSNRNMFITETLYALRMIHTLNNRNLMRDWVNNADQQSWLSLQIRKVNVYYQSALSTLSSLNQILLMLFAFFLVTKGEITTGAIVSSVIVSGRMSGIISGFSSTLLSIFTTNKTITDLLKMFVPENTAPREVLQSLSHCEGHISLKGASYQYDPQLPVILENITLDIPAGQRVAIIGECGSGKSSLISLLSGFSMPLQGSVMYDGYNTRHLAQHFFSRFISVITTHDALFTGSVESNFALKSGEDRKKTVQALGVTNCNFVLQHPMGLRYPISFMAKNLSSGQNQQLLLARSLSSDAKVFLWDEPTSCLDEQTEQRIFDNLDHFVAGKTLLMVTHRRYLLKYFDRVLVMKNGKVIRDCSPDKLLAPVANAEVKKARPVRISVPAAGGNPVPDKNEG</sequence>
<feature type="domain" description="ABC transmembrane type-1" evidence="7">
    <location>
        <begin position="159"/>
        <end position="428"/>
    </location>
</feature>
<dbReference type="PROSITE" id="PS50893">
    <property type="entry name" value="ABC_TRANSPORTER_2"/>
    <property type="match status" value="1"/>
</dbReference>
<keyword evidence="9" id="KW-1185">Reference proteome</keyword>
<keyword evidence="2 5" id="KW-0812">Transmembrane</keyword>
<evidence type="ECO:0000256" key="4">
    <source>
        <dbReference type="ARBA" id="ARBA00023136"/>
    </source>
</evidence>
<dbReference type="SMART" id="SM00382">
    <property type="entry name" value="AAA"/>
    <property type="match status" value="1"/>
</dbReference>
<reference evidence="8 9" key="1">
    <citation type="submission" date="2021-03" db="EMBL/GenBank/DDBJ databases">
        <title>Five novel Rahnella species.</title>
        <authorList>
            <person name="Brady C."/>
            <person name="Asselin J."/>
            <person name="Beer S."/>
            <person name="Bruberg M.B."/>
            <person name="Crampton B."/>
            <person name="Venter S."/>
            <person name="Arnold D."/>
            <person name="Denman S."/>
        </authorList>
    </citation>
    <scope>NUCLEOTIDE SEQUENCE [LARGE SCALE GENOMIC DNA]</scope>
    <source>
        <strain evidence="8 9">L72c</strain>
    </source>
</reference>
<keyword evidence="3 5" id="KW-1133">Transmembrane helix</keyword>
<keyword evidence="4 5" id="KW-0472">Membrane</keyword>
<accession>A0ABS6KVI1</accession>
<organism evidence="8 9">
    <name type="scientific">Rahnella perminowiae</name>
    <dbReference type="NCBI Taxonomy" id="2816244"/>
    <lineage>
        <taxon>Bacteria</taxon>
        <taxon>Pseudomonadati</taxon>
        <taxon>Pseudomonadota</taxon>
        <taxon>Gammaproteobacteria</taxon>
        <taxon>Enterobacterales</taxon>
        <taxon>Yersiniaceae</taxon>
        <taxon>Rahnella</taxon>
    </lineage>
</organism>